<keyword evidence="2 7" id="KW-0812">Transmembrane</keyword>
<dbReference type="PANTHER" id="PTHR24223">
    <property type="entry name" value="ATP-BINDING CASSETTE SUB-FAMILY C"/>
    <property type="match status" value="1"/>
</dbReference>
<organism evidence="9 10">
    <name type="scientific">Trachymyrmex cornetzi</name>
    <dbReference type="NCBI Taxonomy" id="471704"/>
    <lineage>
        <taxon>Eukaryota</taxon>
        <taxon>Metazoa</taxon>
        <taxon>Ecdysozoa</taxon>
        <taxon>Arthropoda</taxon>
        <taxon>Hexapoda</taxon>
        <taxon>Insecta</taxon>
        <taxon>Pterygota</taxon>
        <taxon>Neoptera</taxon>
        <taxon>Endopterygota</taxon>
        <taxon>Hymenoptera</taxon>
        <taxon>Apocrita</taxon>
        <taxon>Aculeata</taxon>
        <taxon>Formicoidea</taxon>
        <taxon>Formicidae</taxon>
        <taxon>Myrmicinae</taxon>
        <taxon>Trachymyrmex</taxon>
    </lineage>
</organism>
<protein>
    <recommendedName>
        <fullName evidence="8">ABC transmembrane type-1 domain-containing protein</fullName>
    </recommendedName>
</protein>
<sequence>MKVRVACCSLIYRKTLKLTRTALGETTIGQAVNLLSNDVNRFDISIIFLHYLWLEPLESIIITYITFHLIDIGISSIFGIAFLLMFIPFQVWLGKNSSELKLRTAVRTDERINLARAVYADADIYIMDDPLSAHVGKHIFEKCCTWRAAFRKWFFGFPSVFHSVHVEPIFPSSGSFPWVSNVWRRLLVSHSIDPRVVVEFERHPHPTMLAIRCLQTFSVVFHVLRLSTILAFGAEAILTKEFDNYQDIHSSAWYIFISTLRAFGFWLDVFCVLTRNSTDLAKLSHQNFINNFNAKYKAETNEVTIYITFLVITNVIVTMLLHHSFMQSCYLGTVLIGIAFYYMRIFYLSTSRTIKRLEGIAYSPIFTHLSTTLQGLPTIRTFGAVAILRKEFDDHQGIHSSAWCIFIASSLAFGLWLNAFCVLYIAMEFDHPHVLLQKKNLKSIVQETGKAMAEVLASVAHDRYQNRGFTVF</sequence>
<keyword evidence="5 7" id="KW-1133">Transmembrane helix</keyword>
<evidence type="ECO:0000313" key="9">
    <source>
        <dbReference type="EMBL" id="KYN29328.1"/>
    </source>
</evidence>
<proteinExistence type="predicted"/>
<gene>
    <name evidence="9" type="ORF">ALC57_01233</name>
</gene>
<dbReference type="Gene3D" id="1.20.1560.10">
    <property type="entry name" value="ABC transporter type 1, transmembrane domain"/>
    <property type="match status" value="2"/>
</dbReference>
<keyword evidence="3" id="KW-0547">Nucleotide-binding</keyword>
<dbReference type="PANTHER" id="PTHR24223:SF448">
    <property type="entry name" value="FI20146P1-RELATED"/>
    <property type="match status" value="1"/>
</dbReference>
<dbReference type="InterPro" id="IPR036640">
    <property type="entry name" value="ABC1_TM_sf"/>
</dbReference>
<evidence type="ECO:0000256" key="3">
    <source>
        <dbReference type="ARBA" id="ARBA00022741"/>
    </source>
</evidence>
<dbReference type="GO" id="GO:0140359">
    <property type="term" value="F:ABC-type transporter activity"/>
    <property type="evidence" value="ECO:0007669"/>
    <property type="project" value="InterPro"/>
</dbReference>
<feature type="transmembrane region" description="Helical" evidence="7">
    <location>
        <begin position="402"/>
        <end position="426"/>
    </location>
</feature>
<feature type="transmembrane region" description="Helical" evidence="7">
    <location>
        <begin position="73"/>
        <end position="93"/>
    </location>
</feature>
<dbReference type="SUPFAM" id="SSF90123">
    <property type="entry name" value="ABC transporter transmembrane region"/>
    <property type="match status" value="2"/>
</dbReference>
<dbReference type="STRING" id="471704.A0A151JQ51"/>
<dbReference type="InterPro" id="IPR011527">
    <property type="entry name" value="ABC1_TM_dom"/>
</dbReference>
<feature type="domain" description="ABC transmembrane type-1" evidence="8">
    <location>
        <begin position="1"/>
        <end position="115"/>
    </location>
</feature>
<evidence type="ECO:0000256" key="4">
    <source>
        <dbReference type="ARBA" id="ARBA00022840"/>
    </source>
</evidence>
<reference evidence="9 10" key="1">
    <citation type="submission" date="2015-09" db="EMBL/GenBank/DDBJ databases">
        <title>Trachymyrmex cornetzi WGS genome.</title>
        <authorList>
            <person name="Nygaard S."/>
            <person name="Hu H."/>
            <person name="Boomsma J."/>
            <person name="Zhang G."/>
        </authorList>
    </citation>
    <scope>NUCLEOTIDE SEQUENCE [LARGE SCALE GENOMIC DNA]</scope>
    <source>
        <strain evidence="9">Tcor2-1</strain>
        <tissue evidence="9">Whole body</tissue>
    </source>
</reference>
<keyword evidence="6 7" id="KW-0472">Membrane</keyword>
<keyword evidence="4" id="KW-0067">ATP-binding</keyword>
<feature type="transmembrane region" description="Helical" evidence="7">
    <location>
        <begin position="330"/>
        <end position="347"/>
    </location>
</feature>
<keyword evidence="1" id="KW-0813">Transport</keyword>
<evidence type="ECO:0000256" key="5">
    <source>
        <dbReference type="ARBA" id="ARBA00022989"/>
    </source>
</evidence>
<dbReference type="PROSITE" id="PS50929">
    <property type="entry name" value="ABC_TM1F"/>
    <property type="match status" value="1"/>
</dbReference>
<dbReference type="GO" id="GO:0016020">
    <property type="term" value="C:membrane"/>
    <property type="evidence" value="ECO:0007669"/>
    <property type="project" value="InterPro"/>
</dbReference>
<accession>A0A151JQ51</accession>
<feature type="transmembrane region" description="Helical" evidence="7">
    <location>
        <begin position="209"/>
        <end position="232"/>
    </location>
</feature>
<feature type="transmembrane region" description="Helical" evidence="7">
    <location>
        <begin position="46"/>
        <end position="67"/>
    </location>
</feature>
<evidence type="ECO:0000256" key="7">
    <source>
        <dbReference type="SAM" id="Phobius"/>
    </source>
</evidence>
<evidence type="ECO:0000259" key="8">
    <source>
        <dbReference type="PROSITE" id="PS50929"/>
    </source>
</evidence>
<dbReference type="AlphaFoldDB" id="A0A151JQ51"/>
<evidence type="ECO:0000313" key="10">
    <source>
        <dbReference type="Proteomes" id="UP000078492"/>
    </source>
</evidence>
<dbReference type="GO" id="GO:0005524">
    <property type="term" value="F:ATP binding"/>
    <property type="evidence" value="ECO:0007669"/>
    <property type="project" value="UniProtKB-KW"/>
</dbReference>
<dbReference type="Pfam" id="PF00664">
    <property type="entry name" value="ABC_membrane"/>
    <property type="match status" value="2"/>
</dbReference>
<evidence type="ECO:0000256" key="6">
    <source>
        <dbReference type="ARBA" id="ARBA00023136"/>
    </source>
</evidence>
<keyword evidence="10" id="KW-1185">Reference proteome</keyword>
<name>A0A151JQ51_9HYME</name>
<dbReference type="EMBL" id="KQ978677">
    <property type="protein sequence ID" value="KYN29328.1"/>
    <property type="molecule type" value="Genomic_DNA"/>
</dbReference>
<feature type="transmembrane region" description="Helical" evidence="7">
    <location>
        <begin position="252"/>
        <end position="273"/>
    </location>
</feature>
<feature type="transmembrane region" description="Helical" evidence="7">
    <location>
        <begin position="303"/>
        <end position="324"/>
    </location>
</feature>
<dbReference type="InterPro" id="IPR050173">
    <property type="entry name" value="ABC_transporter_C-like"/>
</dbReference>
<evidence type="ECO:0000256" key="1">
    <source>
        <dbReference type="ARBA" id="ARBA00022448"/>
    </source>
</evidence>
<evidence type="ECO:0000256" key="2">
    <source>
        <dbReference type="ARBA" id="ARBA00022692"/>
    </source>
</evidence>
<dbReference type="Proteomes" id="UP000078492">
    <property type="component" value="Unassembled WGS sequence"/>
</dbReference>